<evidence type="ECO:0000313" key="8">
    <source>
        <dbReference type="Proteomes" id="UP001558535"/>
    </source>
</evidence>
<dbReference type="InterPro" id="IPR010998">
    <property type="entry name" value="Integrase_recombinase_N"/>
</dbReference>
<name>A0ABV3WG49_9BURK</name>
<dbReference type="PROSITE" id="PS51900">
    <property type="entry name" value="CB"/>
    <property type="match status" value="1"/>
</dbReference>
<feature type="domain" description="Core-binding (CB)" evidence="6">
    <location>
        <begin position="56"/>
        <end position="137"/>
    </location>
</feature>
<dbReference type="PANTHER" id="PTHR30349">
    <property type="entry name" value="PHAGE INTEGRASE-RELATED"/>
    <property type="match status" value="1"/>
</dbReference>
<sequence length="337" mass="38720">MASITLQPNGKWRAQVYVKGERDTQVFRTQREAKAWGAAREDELRKRSTLAPADAHTLREVLNRYLEDVTAKKEGSRHESMRIKSFLRDFPELADLTLANVKTPELAKWRDARLKTVTSSTVNRDINWLRHALSIARDEWHWMTHNPFAGFRFPNDPPPRDRRVTPAEVKAFCRKCGYVSGRPPATKTQEVAHAFLIALRTSMRAGEIVSLGKDNVDLKKRTATLEHKMQYLTGKPRVVPMTRHAVRLLKPLMVRERFFTVTAASLDTLFRKERDRLAVGMPSIATLHFHDTRAEALTRLSRKVDVMTLAKISGHKDLKILQETYYRESAEDIAARI</sequence>
<accession>A0ABV3WG49</accession>
<evidence type="ECO:0000256" key="1">
    <source>
        <dbReference type="ARBA" id="ARBA00022908"/>
    </source>
</evidence>
<keyword evidence="2 4" id="KW-0238">DNA-binding</keyword>
<evidence type="ECO:0000256" key="4">
    <source>
        <dbReference type="PROSITE-ProRule" id="PRU01248"/>
    </source>
</evidence>
<dbReference type="Gene3D" id="1.10.150.130">
    <property type="match status" value="1"/>
</dbReference>
<dbReference type="CDD" id="cd00796">
    <property type="entry name" value="INT_Rci_Hp1_C"/>
    <property type="match status" value="1"/>
</dbReference>
<dbReference type="EMBL" id="JBFPKE010000006">
    <property type="protein sequence ID" value="MEX3752204.1"/>
    <property type="molecule type" value="Genomic_DNA"/>
</dbReference>
<evidence type="ECO:0000313" key="7">
    <source>
        <dbReference type="EMBL" id="MEX3752204.1"/>
    </source>
</evidence>
<dbReference type="InterPro" id="IPR050090">
    <property type="entry name" value="Tyrosine_recombinase_XerCD"/>
</dbReference>
<reference evidence="7 8" key="1">
    <citation type="submission" date="2024-07" db="EMBL/GenBank/DDBJ databases">
        <title>A survey of Mimosa microsymbionts across Brazilian biomes reveals a high diversity of Paraburkholderia nodulating endemic species, but also that Cupriavidus is common as a symbiont of widespread species.</title>
        <authorList>
            <person name="Rouws L."/>
            <person name="Barauna A."/>
            <person name="Beukes C."/>
            <person name="Rouws J.R.C."/>
            <person name="De Faria S.M."/>
            <person name="Gross E."/>
            <person name="Bueno Dos Reis Junior F."/>
            <person name="Simon M.F."/>
            <person name="Maluk M."/>
            <person name="Odee D.W."/>
            <person name="Kenicer G."/>
            <person name="Young J.P.W."/>
            <person name="Reis V.M."/>
            <person name="Zilli J."/>
            <person name="James E.K."/>
        </authorList>
    </citation>
    <scope>NUCLEOTIDE SEQUENCE [LARGE SCALE GENOMIC DNA]</scope>
    <source>
        <strain evidence="7 8">BR14375</strain>
    </source>
</reference>
<feature type="domain" description="Tyr recombinase" evidence="5">
    <location>
        <begin position="159"/>
        <end position="337"/>
    </location>
</feature>
<dbReference type="InterPro" id="IPR002104">
    <property type="entry name" value="Integrase_catalytic"/>
</dbReference>
<dbReference type="PROSITE" id="PS51898">
    <property type="entry name" value="TYR_RECOMBINASE"/>
    <property type="match status" value="1"/>
</dbReference>
<evidence type="ECO:0000256" key="2">
    <source>
        <dbReference type="ARBA" id="ARBA00023125"/>
    </source>
</evidence>
<dbReference type="Gene3D" id="1.10.443.10">
    <property type="entry name" value="Intergrase catalytic core"/>
    <property type="match status" value="1"/>
</dbReference>
<comment type="caution">
    <text evidence="7">The sequence shown here is derived from an EMBL/GenBank/DDBJ whole genome shotgun (WGS) entry which is preliminary data.</text>
</comment>
<keyword evidence="8" id="KW-1185">Reference proteome</keyword>
<keyword evidence="1" id="KW-0229">DNA integration</keyword>
<gene>
    <name evidence="7" type="ORF">AB3X84_19630</name>
</gene>
<dbReference type="SUPFAM" id="SSF56349">
    <property type="entry name" value="DNA breaking-rejoining enzymes"/>
    <property type="match status" value="1"/>
</dbReference>
<organism evidence="7 8">
    <name type="scientific">Paraburkholderia phenoliruptrix</name>
    <dbReference type="NCBI Taxonomy" id="252970"/>
    <lineage>
        <taxon>Bacteria</taxon>
        <taxon>Pseudomonadati</taxon>
        <taxon>Pseudomonadota</taxon>
        <taxon>Betaproteobacteria</taxon>
        <taxon>Burkholderiales</taxon>
        <taxon>Burkholderiaceae</taxon>
        <taxon>Paraburkholderia</taxon>
    </lineage>
</organism>
<evidence type="ECO:0000259" key="5">
    <source>
        <dbReference type="PROSITE" id="PS51898"/>
    </source>
</evidence>
<dbReference type="InterPro" id="IPR013762">
    <property type="entry name" value="Integrase-like_cat_sf"/>
</dbReference>
<dbReference type="InterPro" id="IPR044068">
    <property type="entry name" value="CB"/>
</dbReference>
<dbReference type="InterPro" id="IPR011010">
    <property type="entry name" value="DNA_brk_join_enz"/>
</dbReference>
<dbReference type="RefSeq" id="WP_368608197.1">
    <property type="nucleotide sequence ID" value="NZ_JBFPKB010000002.1"/>
</dbReference>
<dbReference type="PANTHER" id="PTHR30349:SF94">
    <property type="entry name" value="INTEGRASE_RECOMBINASE HI_1414-RELATED"/>
    <property type="match status" value="1"/>
</dbReference>
<keyword evidence="3" id="KW-0233">DNA recombination</keyword>
<evidence type="ECO:0000259" key="6">
    <source>
        <dbReference type="PROSITE" id="PS51900"/>
    </source>
</evidence>
<evidence type="ECO:0000256" key="3">
    <source>
        <dbReference type="ARBA" id="ARBA00023172"/>
    </source>
</evidence>
<dbReference type="Pfam" id="PF00589">
    <property type="entry name" value="Phage_integrase"/>
    <property type="match status" value="1"/>
</dbReference>
<dbReference type="Proteomes" id="UP001558535">
    <property type="component" value="Unassembled WGS sequence"/>
</dbReference>
<proteinExistence type="predicted"/>
<protein>
    <submittedName>
        <fullName evidence="7">Tyrosine-type recombinase/integrase</fullName>
    </submittedName>
</protein>